<gene>
    <name evidence="1" type="ORF">PENARI_c003G07381</name>
</gene>
<evidence type="ECO:0000313" key="1">
    <source>
        <dbReference type="EMBL" id="OGE56203.1"/>
    </source>
</evidence>
<dbReference type="GeneID" id="34573250"/>
<evidence type="ECO:0000313" key="2">
    <source>
        <dbReference type="Proteomes" id="UP000177622"/>
    </source>
</evidence>
<dbReference type="Proteomes" id="UP000177622">
    <property type="component" value="Unassembled WGS sequence"/>
</dbReference>
<accession>A0A1F5LSL2</accession>
<keyword evidence="2" id="KW-1185">Reference proteome</keyword>
<proteinExistence type="predicted"/>
<sequence length="195" mass="22381">MSPPPPATLISDIPDSLSETDPTAMTKTFMHLWAEFGWFEGTSKYPKLSHAVLQMERLYAGWYRNETATSFVMSGLNPSASAFKSLLSNLDENSLGPIHDAFEFVEGLPKLKLWIGEVSTYDDYLHSVCKLLFDYFTEVQKEGVDPEWKDFSVRHQKQFLRLEKNTEVEKEGIPLGWIDSAGRHQNEFRRRMGIL</sequence>
<comment type="caution">
    <text evidence="1">The sequence shown here is derived from an EMBL/GenBank/DDBJ whole genome shotgun (WGS) entry which is preliminary data.</text>
</comment>
<dbReference type="RefSeq" id="XP_022491631.1">
    <property type="nucleotide sequence ID" value="XM_022628516.1"/>
</dbReference>
<name>A0A1F5LSL2_PENAI</name>
<dbReference type="EMBL" id="LXJU01000003">
    <property type="protein sequence ID" value="OGE56203.1"/>
    <property type="molecule type" value="Genomic_DNA"/>
</dbReference>
<organism evidence="1 2">
    <name type="scientific">Penicillium arizonense</name>
    <dbReference type="NCBI Taxonomy" id="1835702"/>
    <lineage>
        <taxon>Eukaryota</taxon>
        <taxon>Fungi</taxon>
        <taxon>Dikarya</taxon>
        <taxon>Ascomycota</taxon>
        <taxon>Pezizomycotina</taxon>
        <taxon>Eurotiomycetes</taxon>
        <taxon>Eurotiomycetidae</taxon>
        <taxon>Eurotiales</taxon>
        <taxon>Aspergillaceae</taxon>
        <taxon>Penicillium</taxon>
    </lineage>
</organism>
<protein>
    <submittedName>
        <fullName evidence="1">Uncharacterized protein</fullName>
    </submittedName>
</protein>
<reference evidence="1 2" key="1">
    <citation type="journal article" date="2016" name="Sci. Rep.">
        <title>Penicillium arizonense, a new, genome sequenced fungal species, reveals a high chemical diversity in secreted metabolites.</title>
        <authorList>
            <person name="Grijseels S."/>
            <person name="Nielsen J.C."/>
            <person name="Randelovic M."/>
            <person name="Nielsen J."/>
            <person name="Nielsen K.F."/>
            <person name="Workman M."/>
            <person name="Frisvad J.C."/>
        </authorList>
    </citation>
    <scope>NUCLEOTIDE SEQUENCE [LARGE SCALE GENOMIC DNA]</scope>
    <source>
        <strain evidence="1 2">CBS 141311</strain>
    </source>
</reference>
<dbReference type="OrthoDB" id="10418975at2759"/>
<dbReference type="AlphaFoldDB" id="A0A1F5LSL2"/>